<proteinExistence type="predicted"/>
<evidence type="ECO:0000313" key="1">
    <source>
        <dbReference type="EMBL" id="EUJ22591.1"/>
    </source>
</evidence>
<dbReference type="EMBL" id="AODD01000021">
    <property type="protein sequence ID" value="EUJ22591.1"/>
    <property type="molecule type" value="Genomic_DNA"/>
</dbReference>
<sequence>MNNDPLLMYYFIIAFFMSKIKPKLSFLTAMLQKDFFTITFIIFNAEKDLVLMPDPFLCVY</sequence>
<protein>
    <submittedName>
        <fullName evidence="1">Uncharacterized protein</fullName>
    </submittedName>
</protein>
<evidence type="ECO:0000313" key="2">
    <source>
        <dbReference type="Proteomes" id="UP000019253"/>
    </source>
</evidence>
<comment type="caution">
    <text evidence="1">The sequence shown here is derived from an EMBL/GenBank/DDBJ whole genome shotgun (WGS) entry which is preliminary data.</text>
</comment>
<name>W7BH74_9LIST</name>
<dbReference type="Proteomes" id="UP000019253">
    <property type="component" value="Unassembled WGS sequence"/>
</dbReference>
<keyword evidence="2" id="KW-1185">Reference proteome</keyword>
<reference evidence="1 2" key="1">
    <citation type="journal article" date="2014" name="Int. J. Syst. Evol. Microbiol.">
        <title>Listeria floridensis sp. nov., Listeria aquatica sp. nov., Listeria cornellensis sp. nov., Listeria riparia sp. nov. and Listeria grandensis sp. nov., from agricultural and natural environments.</title>
        <authorList>
            <person name="den Bakker H.C."/>
            <person name="Warchocki S."/>
            <person name="Wright E.M."/>
            <person name="Allred A.F."/>
            <person name="Ahlstrom C."/>
            <person name="Manuel C.S."/>
            <person name="Stasiewicz M.J."/>
            <person name="Burrell A."/>
            <person name="Roof S."/>
            <person name="Strawn L."/>
            <person name="Fortes E.D."/>
            <person name="Nightingale K.K."/>
            <person name="Kephart D."/>
            <person name="Wiedmann M."/>
        </authorList>
    </citation>
    <scope>NUCLEOTIDE SEQUENCE [LARGE SCALE GENOMIC DNA]</scope>
    <source>
        <strain evidence="2">FSL F6-971</strain>
    </source>
</reference>
<organism evidence="1 2">
    <name type="scientific">Listeria grandensis FSL F6-0971</name>
    <dbReference type="NCBI Taxonomy" id="1265819"/>
    <lineage>
        <taxon>Bacteria</taxon>
        <taxon>Bacillati</taxon>
        <taxon>Bacillota</taxon>
        <taxon>Bacilli</taxon>
        <taxon>Bacillales</taxon>
        <taxon>Listeriaceae</taxon>
        <taxon>Listeria</taxon>
    </lineage>
</organism>
<gene>
    <name evidence="1" type="ORF">PGRAN_12519</name>
</gene>
<dbReference type="AlphaFoldDB" id="W7BH74"/>
<accession>W7BH74</accession>